<evidence type="ECO:0000256" key="1">
    <source>
        <dbReference type="ARBA" id="ARBA00004141"/>
    </source>
</evidence>
<keyword evidence="3 6" id="KW-1133">Transmembrane helix</keyword>
<feature type="transmembrane region" description="Helical" evidence="6">
    <location>
        <begin position="94"/>
        <end position="114"/>
    </location>
</feature>
<feature type="transmembrane region" description="Helical" evidence="6">
    <location>
        <begin position="322"/>
        <end position="342"/>
    </location>
</feature>
<feature type="transmembrane region" description="Helical" evidence="6">
    <location>
        <begin position="51"/>
        <end position="82"/>
    </location>
</feature>
<comment type="caution">
    <text evidence="7">The sequence shown here is derived from an EMBL/GenBank/DDBJ whole genome shotgun (WGS) entry which is preliminary data.</text>
</comment>
<feature type="transmembrane region" description="Helical" evidence="6">
    <location>
        <begin position="245"/>
        <end position="265"/>
    </location>
</feature>
<dbReference type="VEuPathDB" id="TriTrypDB:Lsey_0112_0200"/>
<evidence type="ECO:0000256" key="3">
    <source>
        <dbReference type="ARBA" id="ARBA00022989"/>
    </source>
</evidence>
<dbReference type="AlphaFoldDB" id="A0A0N0P5U6"/>
<keyword evidence="4 6" id="KW-0472">Membrane</keyword>
<dbReference type="EMBL" id="LJSK01000112">
    <property type="protein sequence ID" value="KPI86876.1"/>
    <property type="molecule type" value="Genomic_DNA"/>
</dbReference>
<dbReference type="OrthoDB" id="448280at2759"/>
<name>A0A0N0P5U6_LEPSE</name>
<dbReference type="InterPro" id="IPR003689">
    <property type="entry name" value="ZIP"/>
</dbReference>
<evidence type="ECO:0000256" key="4">
    <source>
        <dbReference type="ARBA" id="ARBA00023136"/>
    </source>
</evidence>
<evidence type="ECO:0000256" key="6">
    <source>
        <dbReference type="SAM" id="Phobius"/>
    </source>
</evidence>
<reference evidence="7 8" key="1">
    <citation type="journal article" date="2015" name="PLoS Pathog.">
        <title>Leptomonas seymouri: Adaptations to the Dixenous Life Cycle Analyzed by Genome Sequencing, Transcriptome Profiling and Co-infection with Leishmania donovani.</title>
        <authorList>
            <person name="Kraeva N."/>
            <person name="Butenko A."/>
            <person name="Hlavacova J."/>
            <person name="Kostygov A."/>
            <person name="Myskova J."/>
            <person name="Grybchuk D."/>
            <person name="Lestinova T."/>
            <person name="Votypka J."/>
            <person name="Volf P."/>
            <person name="Opperdoes F."/>
            <person name="Flegontov P."/>
            <person name="Lukes J."/>
            <person name="Yurchenko V."/>
        </authorList>
    </citation>
    <scope>NUCLEOTIDE SEQUENCE [LARGE SCALE GENOMIC DNA]</scope>
    <source>
        <strain evidence="7 8">ATCC 30220</strain>
    </source>
</reference>
<evidence type="ECO:0000256" key="5">
    <source>
        <dbReference type="SAM" id="MobiDB-lite"/>
    </source>
</evidence>
<dbReference type="PANTHER" id="PTHR11040">
    <property type="entry name" value="ZINC/IRON TRANSPORTER"/>
    <property type="match status" value="1"/>
</dbReference>
<comment type="subcellular location">
    <subcellularLocation>
        <location evidence="1">Membrane</location>
        <topology evidence="1">Multi-pass membrane protein</topology>
    </subcellularLocation>
</comment>
<dbReference type="GO" id="GO:0005385">
    <property type="term" value="F:zinc ion transmembrane transporter activity"/>
    <property type="evidence" value="ECO:0007669"/>
    <property type="project" value="TreeGrafter"/>
</dbReference>
<sequence length="347" mass="36310">MLLLVSKILVAWCITLVSAIGVWLPAFFVSRSHDELLAGAGALAHGKKAPFVALSATTSWWLSLTNCASAGMLLAMALLHFFPESFEADASGVPPAPASICFWMLIGVLVPALLERMMKGDGSHSHGIPNGSDGNHLHGEKGSRSSGEVLSTATLLIVLMCFHGVSEGLLLGLEEKVVALWSSALPLFLHRFCDGLVIGVAVVKETVNQSADSPGLLATETEGDLVERGSRSSMRFWRCVCHGRVVVWLMLTPITMVCVVLFALATKSSAKLPVDSSIPTQLPTVPQSSSTSVSPSAVVQAVGSGSFVFIGLGILKSERVKGISASAALLAGVAVTGSLFFFSNGAH</sequence>
<dbReference type="PANTHER" id="PTHR11040:SF209">
    <property type="entry name" value="ZIP ZINC TRANSPORTER"/>
    <property type="match status" value="1"/>
</dbReference>
<protein>
    <submittedName>
        <fullName evidence="7">Uncharacterized protein</fullName>
    </submittedName>
</protein>
<evidence type="ECO:0000313" key="8">
    <source>
        <dbReference type="Proteomes" id="UP000038009"/>
    </source>
</evidence>
<dbReference type="Pfam" id="PF02535">
    <property type="entry name" value="Zip"/>
    <property type="match status" value="1"/>
</dbReference>
<dbReference type="OMA" id="FCDGLVI"/>
<organism evidence="7 8">
    <name type="scientific">Leptomonas seymouri</name>
    <dbReference type="NCBI Taxonomy" id="5684"/>
    <lineage>
        <taxon>Eukaryota</taxon>
        <taxon>Discoba</taxon>
        <taxon>Euglenozoa</taxon>
        <taxon>Kinetoplastea</taxon>
        <taxon>Metakinetoplastina</taxon>
        <taxon>Trypanosomatida</taxon>
        <taxon>Trypanosomatidae</taxon>
        <taxon>Leishmaniinae</taxon>
        <taxon>Leptomonas</taxon>
    </lineage>
</organism>
<dbReference type="Proteomes" id="UP000038009">
    <property type="component" value="Unassembled WGS sequence"/>
</dbReference>
<evidence type="ECO:0000313" key="7">
    <source>
        <dbReference type="EMBL" id="KPI86876.1"/>
    </source>
</evidence>
<feature type="region of interest" description="Disordered" evidence="5">
    <location>
        <begin position="124"/>
        <end position="145"/>
    </location>
</feature>
<keyword evidence="2 6" id="KW-0812">Transmembrane</keyword>
<evidence type="ECO:0000256" key="2">
    <source>
        <dbReference type="ARBA" id="ARBA00022692"/>
    </source>
</evidence>
<proteinExistence type="predicted"/>
<feature type="transmembrane region" description="Helical" evidence="6">
    <location>
        <begin position="297"/>
        <end position="315"/>
    </location>
</feature>
<keyword evidence="8" id="KW-1185">Reference proteome</keyword>
<feature type="transmembrane region" description="Helical" evidence="6">
    <location>
        <begin position="6"/>
        <end position="30"/>
    </location>
</feature>
<dbReference type="GO" id="GO:0016020">
    <property type="term" value="C:membrane"/>
    <property type="evidence" value="ECO:0007669"/>
    <property type="project" value="UniProtKB-SubCell"/>
</dbReference>
<accession>A0A0N0P5U6</accession>
<gene>
    <name evidence="7" type="ORF">ABL78_4066</name>
</gene>